<accession>A0A1Y2H8Z5</accession>
<keyword evidence="1" id="KW-0472">Membrane</keyword>
<keyword evidence="1" id="KW-0812">Transmembrane</keyword>
<evidence type="ECO:0000313" key="2">
    <source>
        <dbReference type="EMBL" id="ORZ30421.1"/>
    </source>
</evidence>
<dbReference type="EMBL" id="MCFL01000085">
    <property type="protein sequence ID" value="ORZ30421.1"/>
    <property type="molecule type" value="Genomic_DNA"/>
</dbReference>
<feature type="transmembrane region" description="Helical" evidence="1">
    <location>
        <begin position="33"/>
        <end position="55"/>
    </location>
</feature>
<comment type="caution">
    <text evidence="2">The sequence shown here is derived from an EMBL/GenBank/DDBJ whole genome shotgun (WGS) entry which is preliminary data.</text>
</comment>
<evidence type="ECO:0000256" key="1">
    <source>
        <dbReference type="SAM" id="Phobius"/>
    </source>
</evidence>
<reference evidence="2 3" key="1">
    <citation type="submission" date="2016-07" db="EMBL/GenBank/DDBJ databases">
        <title>Pervasive Adenine N6-methylation of Active Genes in Fungi.</title>
        <authorList>
            <consortium name="DOE Joint Genome Institute"/>
            <person name="Mondo S.J."/>
            <person name="Dannebaum R.O."/>
            <person name="Kuo R.C."/>
            <person name="Labutti K."/>
            <person name="Haridas S."/>
            <person name="Kuo A."/>
            <person name="Salamov A."/>
            <person name="Ahrendt S.R."/>
            <person name="Lipzen A."/>
            <person name="Sullivan W."/>
            <person name="Andreopoulos W.B."/>
            <person name="Clum A."/>
            <person name="Lindquist E."/>
            <person name="Daum C."/>
            <person name="Ramamoorthy G.K."/>
            <person name="Gryganskyi A."/>
            <person name="Culley D."/>
            <person name="Magnuson J.K."/>
            <person name="James T.Y."/>
            <person name="O'Malley M.A."/>
            <person name="Stajich J.E."/>
            <person name="Spatafora J.W."/>
            <person name="Visel A."/>
            <person name="Grigoriev I.V."/>
        </authorList>
    </citation>
    <scope>NUCLEOTIDE SEQUENCE [LARGE SCALE GENOMIC DNA]</scope>
    <source>
        <strain evidence="2 3">PL171</strain>
    </source>
</reference>
<proteinExistence type="predicted"/>
<keyword evidence="1" id="KW-1133">Transmembrane helix</keyword>
<name>A0A1Y2H8Z5_9FUNG</name>
<organism evidence="2 3">
    <name type="scientific">Catenaria anguillulae PL171</name>
    <dbReference type="NCBI Taxonomy" id="765915"/>
    <lineage>
        <taxon>Eukaryota</taxon>
        <taxon>Fungi</taxon>
        <taxon>Fungi incertae sedis</taxon>
        <taxon>Blastocladiomycota</taxon>
        <taxon>Blastocladiomycetes</taxon>
        <taxon>Blastocladiales</taxon>
        <taxon>Catenariaceae</taxon>
        <taxon>Catenaria</taxon>
    </lineage>
</organism>
<dbReference type="AlphaFoldDB" id="A0A1Y2H8Z5"/>
<protein>
    <submittedName>
        <fullName evidence="2">Uncharacterized protein</fullName>
    </submittedName>
</protein>
<feature type="transmembrane region" description="Helical" evidence="1">
    <location>
        <begin position="67"/>
        <end position="89"/>
    </location>
</feature>
<evidence type="ECO:0000313" key="3">
    <source>
        <dbReference type="Proteomes" id="UP000193411"/>
    </source>
</evidence>
<keyword evidence="3" id="KW-1185">Reference proteome</keyword>
<dbReference type="Proteomes" id="UP000193411">
    <property type="component" value="Unassembled WGS sequence"/>
</dbReference>
<gene>
    <name evidence="2" type="ORF">BCR44DRAFT_1444877</name>
</gene>
<sequence>MYADPPPVEIITLANPRATGSAEPSSLQYSLNLSFKVLSVLMTIWYILHSLLIIFQEPLTPRVPMRLSVLTTNVAALAAATEVGFEWLLKTSRLRRKRKKRREQFKKAASVVGESIREGSRSIGDARGAKVVGTVVIEAAISEHE</sequence>